<dbReference type="GO" id="GO:0006952">
    <property type="term" value="P:defense response"/>
    <property type="evidence" value="ECO:0007669"/>
    <property type="project" value="UniProtKB-KW"/>
</dbReference>
<dbReference type="InterPro" id="IPR000157">
    <property type="entry name" value="TIR_dom"/>
</dbReference>
<gene>
    <name evidence="7" type="ORF">DCAR_0309848</name>
</gene>
<dbReference type="Gene3D" id="1.10.8.430">
    <property type="entry name" value="Helical domain of apoptotic protease-activating factors"/>
    <property type="match status" value="1"/>
</dbReference>
<name>A0AAF0WJ35_DAUCS</name>
<dbReference type="Gene3D" id="3.40.50.300">
    <property type="entry name" value="P-loop containing nucleotide triphosphate hydrolases"/>
    <property type="match status" value="1"/>
</dbReference>
<feature type="region of interest" description="Disordered" evidence="5">
    <location>
        <begin position="1"/>
        <end position="20"/>
    </location>
</feature>
<dbReference type="PRINTS" id="PR00364">
    <property type="entry name" value="DISEASERSIST"/>
</dbReference>
<dbReference type="InterPro" id="IPR035897">
    <property type="entry name" value="Toll_tir_struct_dom_sf"/>
</dbReference>
<dbReference type="KEGG" id="dcr:108211983"/>
<dbReference type="Pfam" id="PF01582">
    <property type="entry name" value="TIR"/>
    <property type="match status" value="1"/>
</dbReference>
<dbReference type="Pfam" id="PF23598">
    <property type="entry name" value="LRR_14"/>
    <property type="match status" value="1"/>
</dbReference>
<dbReference type="InterPro" id="IPR058192">
    <property type="entry name" value="WHD_ROQ1-like"/>
</dbReference>
<dbReference type="InterPro" id="IPR055414">
    <property type="entry name" value="LRR_R13L4/SHOC2-like"/>
</dbReference>
<keyword evidence="8" id="KW-1185">Reference proteome</keyword>
<protein>
    <recommendedName>
        <fullName evidence="6">TIR domain-containing protein</fullName>
    </recommendedName>
</protein>
<proteinExistence type="predicted"/>
<dbReference type="FunFam" id="3.40.50.10140:FF:000007">
    <property type="entry name" value="Disease resistance protein (TIR-NBS-LRR class)"/>
    <property type="match status" value="1"/>
</dbReference>
<evidence type="ECO:0000313" key="8">
    <source>
        <dbReference type="Proteomes" id="UP000077755"/>
    </source>
</evidence>
<evidence type="ECO:0000256" key="2">
    <source>
        <dbReference type="ARBA" id="ARBA00022737"/>
    </source>
</evidence>
<dbReference type="InterPro" id="IPR032675">
    <property type="entry name" value="LRR_dom_sf"/>
</dbReference>
<dbReference type="SUPFAM" id="SSF52540">
    <property type="entry name" value="P-loop containing nucleoside triphosphate hydrolases"/>
    <property type="match status" value="1"/>
</dbReference>
<evidence type="ECO:0000256" key="4">
    <source>
        <dbReference type="ARBA" id="ARBA00023027"/>
    </source>
</evidence>
<keyword evidence="1" id="KW-0433">Leucine-rich repeat</keyword>
<dbReference type="PANTHER" id="PTHR11017:SF573">
    <property type="entry name" value="ADP-RIBOSYL CYCLASE_CYCLIC ADP-RIBOSE HYDROLASE"/>
    <property type="match status" value="1"/>
</dbReference>
<dbReference type="SMART" id="SM00255">
    <property type="entry name" value="TIR"/>
    <property type="match status" value="1"/>
</dbReference>
<keyword evidence="4" id="KW-0520">NAD</keyword>
<dbReference type="PROSITE" id="PS50104">
    <property type="entry name" value="TIR"/>
    <property type="match status" value="1"/>
</dbReference>
<keyword evidence="3" id="KW-0611">Plant defense</keyword>
<dbReference type="InterPro" id="IPR027417">
    <property type="entry name" value="P-loop_NTPase"/>
</dbReference>
<dbReference type="InterPro" id="IPR002182">
    <property type="entry name" value="NB-ARC"/>
</dbReference>
<organism evidence="7 8">
    <name type="scientific">Daucus carota subsp. sativus</name>
    <name type="common">Carrot</name>
    <dbReference type="NCBI Taxonomy" id="79200"/>
    <lineage>
        <taxon>Eukaryota</taxon>
        <taxon>Viridiplantae</taxon>
        <taxon>Streptophyta</taxon>
        <taxon>Embryophyta</taxon>
        <taxon>Tracheophyta</taxon>
        <taxon>Spermatophyta</taxon>
        <taxon>Magnoliopsida</taxon>
        <taxon>eudicotyledons</taxon>
        <taxon>Gunneridae</taxon>
        <taxon>Pentapetalae</taxon>
        <taxon>asterids</taxon>
        <taxon>campanulids</taxon>
        <taxon>Apiales</taxon>
        <taxon>Apiaceae</taxon>
        <taxon>Apioideae</taxon>
        <taxon>Scandiceae</taxon>
        <taxon>Daucinae</taxon>
        <taxon>Daucus</taxon>
        <taxon>Daucus sect. Daucus</taxon>
    </lineage>
</organism>
<evidence type="ECO:0000256" key="3">
    <source>
        <dbReference type="ARBA" id="ARBA00022821"/>
    </source>
</evidence>
<sequence>MDTTSNQLSASSSSSSSPLSQSKWDVFLSFYGKDTRKAFISHLYSALDLAGILTFKDDPALEKGEEISSGLRNAIKYSRKCIVILSENYARSSWCLDELVEILGCKRTANQVVPVFYYVKPSHVRHQKGSFGEALEVHKKRFSVDMIEKWKYALAEIAELSGYHLKKDANETEADIIQKIVETVAPLTTTNVLHLEDDLFGIDSTVEEIYQRLIVESVRAIGICGMGGIGKTTAAKAFYNKYSSKFDISCFIENVKQNSRGGSPLLFLLKQLLGELLRKKDYVVRNIDSGMRQLKKILSSKKALIVLDDLDQSSHSEFLSKLCNLCSAGSRIMITTRDANLLNQLKVDVSDVDIYMVKELAQIDSLELFSYHAFRKLIPPENFRELSISFITYAQGLPLALKVLGSSLRGRTHLAFWKAKLEKIREFPEQGIQKILQMSYEELDDDTEKAIFLDIVFFFVGKDKDDTVHIFKSCNFFPDVGLPVLVERCLLRIDENNKLQMHNLIQDMGREVIRGESENGKRRRLYLHQGNACQALENLEGRDKIDSLILDLTMSRERRISAKIFKRLHNLRLLEIINAHDVEGKFNNLFHELRCIRWSHCQWTSLPSSFCPQNLVSIEMPFSELKTLWKVNMPPVSLKTIDVSYSKNLKTIHDFRDSKLVEKLLLFGCKNLLKIHPSIGRLTRLGHLDLGECQRLKKLPKAIGKLTKLGHFDLRGCHSLERLPNPINQLTNLGYLNLGGCSNLERLPEQLGDMLGLKMLNVSYTAIERLPESIGGLTNLVSLRLSACKNLTILPNSIWKLKLLEVLQLDESSKLERLPENLGKMQSLKVLKASRTSIEELPDSIGLLSGLEELGINRTKVTNLPNSISNLTSLTKLHARQRDMAGITFPDALKILNLESLSLRCNVSVCLPIILSFTSLKSLSLANEGEILPSGKTLSLSKLSNLEDLSLDNFTSTGSYFPKLPLNVKELSISGHASLEQLPDLSNLKRLERLYIFKCISLQALLPLSPHLQSIRVIRCPRLQNLPDLSKLKKLRHLAFTGCRNLQSVVIKPSSLQVGLDEFSSFEAHLPNREIAEWFSFKSCGTTVYLDIPRVLGDDFLGVALWVVYTCKTAMFDLWIRAVITNMTEGSEEEYDMYAQTAKRVGEVQSLVKCISGDDILVRSGDRIKVSFESLSSHVYCSDSDDEEVCGEVNVEMCGAHVLQKTLLKKKIVSKKRKRKSAFK</sequence>
<accession>A0AAF0WJ35</accession>
<dbReference type="Pfam" id="PF23282">
    <property type="entry name" value="WHD_ROQ1"/>
    <property type="match status" value="1"/>
</dbReference>
<dbReference type="InterPro" id="IPR044974">
    <property type="entry name" value="Disease_R_plants"/>
</dbReference>
<dbReference type="SUPFAM" id="SSF52058">
    <property type="entry name" value="L domain-like"/>
    <property type="match status" value="2"/>
</dbReference>
<dbReference type="InterPro" id="IPR042197">
    <property type="entry name" value="Apaf_helical"/>
</dbReference>
<dbReference type="SUPFAM" id="SSF52200">
    <property type="entry name" value="Toll/Interleukin receptor TIR domain"/>
    <property type="match status" value="1"/>
</dbReference>
<reference evidence="7" key="2">
    <citation type="submission" date="2022-03" db="EMBL/GenBank/DDBJ databases">
        <title>Draft title - Genomic analysis of global carrot germplasm unveils the trajectory of domestication and the origin of high carotenoid orange carrot.</title>
        <authorList>
            <person name="Iorizzo M."/>
            <person name="Ellison S."/>
            <person name="Senalik D."/>
            <person name="Macko-Podgorni A."/>
            <person name="Grzebelus D."/>
            <person name="Bostan H."/>
            <person name="Rolling W."/>
            <person name="Curaba J."/>
            <person name="Simon P."/>
        </authorList>
    </citation>
    <scope>NUCLEOTIDE SEQUENCE</scope>
    <source>
        <tissue evidence="7">Leaf</tissue>
    </source>
</reference>
<dbReference type="Gene3D" id="3.80.10.10">
    <property type="entry name" value="Ribonuclease Inhibitor"/>
    <property type="match status" value="2"/>
</dbReference>
<dbReference type="EMBL" id="CP093345">
    <property type="protein sequence ID" value="WOG90604.1"/>
    <property type="molecule type" value="Genomic_DNA"/>
</dbReference>
<evidence type="ECO:0000256" key="1">
    <source>
        <dbReference type="ARBA" id="ARBA00022614"/>
    </source>
</evidence>
<dbReference type="GO" id="GO:0051707">
    <property type="term" value="P:response to other organism"/>
    <property type="evidence" value="ECO:0007669"/>
    <property type="project" value="UniProtKB-ARBA"/>
</dbReference>
<dbReference type="Pfam" id="PF00931">
    <property type="entry name" value="NB-ARC"/>
    <property type="match status" value="1"/>
</dbReference>
<dbReference type="GO" id="GO:0007165">
    <property type="term" value="P:signal transduction"/>
    <property type="evidence" value="ECO:0007669"/>
    <property type="project" value="InterPro"/>
</dbReference>
<evidence type="ECO:0000313" key="7">
    <source>
        <dbReference type="EMBL" id="WOG90604.1"/>
    </source>
</evidence>
<evidence type="ECO:0000256" key="5">
    <source>
        <dbReference type="SAM" id="MobiDB-lite"/>
    </source>
</evidence>
<evidence type="ECO:0000259" key="6">
    <source>
        <dbReference type="PROSITE" id="PS50104"/>
    </source>
</evidence>
<dbReference type="AlphaFoldDB" id="A0AAF0WJ35"/>
<dbReference type="Gene3D" id="3.40.50.10140">
    <property type="entry name" value="Toll/interleukin-1 receptor homology (TIR) domain"/>
    <property type="match status" value="1"/>
</dbReference>
<dbReference type="GO" id="GO:0043531">
    <property type="term" value="F:ADP binding"/>
    <property type="evidence" value="ECO:0007669"/>
    <property type="project" value="InterPro"/>
</dbReference>
<feature type="domain" description="TIR" evidence="6">
    <location>
        <begin position="22"/>
        <end position="184"/>
    </location>
</feature>
<dbReference type="PANTHER" id="PTHR11017">
    <property type="entry name" value="LEUCINE-RICH REPEAT-CONTAINING PROTEIN"/>
    <property type="match status" value="1"/>
</dbReference>
<keyword evidence="2" id="KW-0677">Repeat</keyword>
<dbReference type="Proteomes" id="UP000077755">
    <property type="component" value="Chromosome 3"/>
</dbReference>
<reference evidence="7" key="1">
    <citation type="journal article" date="2016" name="Nat. Genet.">
        <title>A high-quality carrot genome assembly provides new insights into carotenoid accumulation and asterid genome evolution.</title>
        <authorList>
            <person name="Iorizzo M."/>
            <person name="Ellison S."/>
            <person name="Senalik D."/>
            <person name="Zeng P."/>
            <person name="Satapoomin P."/>
            <person name="Huang J."/>
            <person name="Bowman M."/>
            <person name="Iovene M."/>
            <person name="Sanseverino W."/>
            <person name="Cavagnaro P."/>
            <person name="Yildiz M."/>
            <person name="Macko-Podgorni A."/>
            <person name="Moranska E."/>
            <person name="Grzebelus E."/>
            <person name="Grzebelus D."/>
            <person name="Ashrafi H."/>
            <person name="Zheng Z."/>
            <person name="Cheng S."/>
            <person name="Spooner D."/>
            <person name="Van Deynze A."/>
            <person name="Simon P."/>
        </authorList>
    </citation>
    <scope>NUCLEOTIDE SEQUENCE</scope>
    <source>
        <tissue evidence="7">Leaf</tissue>
    </source>
</reference>